<dbReference type="Proteomes" id="UP000313359">
    <property type="component" value="Unassembled WGS sequence"/>
</dbReference>
<reference evidence="3" key="1">
    <citation type="journal article" date="2018" name="Genome Biol. Evol.">
        <title>Genomics and development of Lentinus tigrinus, a white-rot wood-decaying mushroom with dimorphic fruiting bodies.</title>
        <authorList>
            <person name="Wu B."/>
            <person name="Xu Z."/>
            <person name="Knudson A."/>
            <person name="Carlson A."/>
            <person name="Chen N."/>
            <person name="Kovaka S."/>
            <person name="LaButti K."/>
            <person name="Lipzen A."/>
            <person name="Pennachio C."/>
            <person name="Riley R."/>
            <person name="Schakwitz W."/>
            <person name="Umezawa K."/>
            <person name="Ohm R.A."/>
            <person name="Grigoriev I.V."/>
            <person name="Nagy L.G."/>
            <person name="Gibbons J."/>
            <person name="Hibbett D."/>
        </authorList>
    </citation>
    <scope>NUCLEOTIDE SEQUENCE [LARGE SCALE GENOMIC DNA]</scope>
    <source>
        <strain evidence="3">ALCF2SS1-6</strain>
    </source>
</reference>
<name>A0A5C2S7S7_9APHY</name>
<proteinExistence type="predicted"/>
<evidence type="ECO:0000313" key="4">
    <source>
        <dbReference type="Proteomes" id="UP000313359"/>
    </source>
</evidence>
<dbReference type="EMBL" id="ML122271">
    <property type="protein sequence ID" value="RPD59134.1"/>
    <property type="molecule type" value="Genomic_DNA"/>
</dbReference>
<feature type="transmembrane region" description="Helical" evidence="2">
    <location>
        <begin position="62"/>
        <end position="82"/>
    </location>
</feature>
<protein>
    <submittedName>
        <fullName evidence="3">Uncharacterized protein</fullName>
    </submittedName>
</protein>
<keyword evidence="2" id="KW-1133">Transmembrane helix</keyword>
<dbReference type="AlphaFoldDB" id="A0A5C2S7S7"/>
<keyword evidence="4" id="KW-1185">Reference proteome</keyword>
<evidence type="ECO:0000256" key="2">
    <source>
        <dbReference type="SAM" id="Phobius"/>
    </source>
</evidence>
<evidence type="ECO:0000313" key="3">
    <source>
        <dbReference type="EMBL" id="RPD59134.1"/>
    </source>
</evidence>
<gene>
    <name evidence="3" type="ORF">L227DRAFT_612127</name>
</gene>
<feature type="transmembrane region" description="Helical" evidence="2">
    <location>
        <begin position="21"/>
        <end position="42"/>
    </location>
</feature>
<organism evidence="3 4">
    <name type="scientific">Lentinus tigrinus ALCF2SS1-6</name>
    <dbReference type="NCBI Taxonomy" id="1328759"/>
    <lineage>
        <taxon>Eukaryota</taxon>
        <taxon>Fungi</taxon>
        <taxon>Dikarya</taxon>
        <taxon>Basidiomycota</taxon>
        <taxon>Agaricomycotina</taxon>
        <taxon>Agaricomycetes</taxon>
        <taxon>Polyporales</taxon>
        <taxon>Polyporaceae</taxon>
        <taxon>Lentinus</taxon>
    </lineage>
</organism>
<evidence type="ECO:0000256" key="1">
    <source>
        <dbReference type="SAM" id="MobiDB-lite"/>
    </source>
</evidence>
<sequence>MAIAINPHRRRLHSPAAIVNADYLVAVLLRVYILLGLTFLALLLRRTVYSFLGEIAGLVNTIYSVTMTDGVLLNLVLTSYYLSGSHQRPRHCILVTPPARILPPSLPMLQPPRSSSLYSGRLRPTTRAEGQDSRRRGRDLQKVIQELAFMSPRRASRTSWTLTRASTEKEPPQMLICGHGAVDDPYASIINDQTI</sequence>
<accession>A0A5C2S7S7</accession>
<feature type="compositionally biased region" description="Basic and acidic residues" evidence="1">
    <location>
        <begin position="129"/>
        <end position="138"/>
    </location>
</feature>
<feature type="region of interest" description="Disordered" evidence="1">
    <location>
        <begin position="112"/>
        <end position="138"/>
    </location>
</feature>
<keyword evidence="2" id="KW-0472">Membrane</keyword>
<keyword evidence="2" id="KW-0812">Transmembrane</keyword>